<gene>
    <name evidence="1" type="ORF">L195_g038017</name>
</gene>
<evidence type="ECO:0000313" key="1">
    <source>
        <dbReference type="EMBL" id="PNX81991.1"/>
    </source>
</evidence>
<sequence length="75" mass="8370">MLNRDEHECGEGLSIGVIGILRVIAILRVSYEECMFQGVRESRMIGQDVRPLDDAPQASASSIDGFMKETIMVRK</sequence>
<protein>
    <submittedName>
        <fullName evidence="1">Uncharacterized protein</fullName>
    </submittedName>
</protein>
<dbReference type="EMBL" id="ASHM01041065">
    <property type="protein sequence ID" value="PNX81991.1"/>
    <property type="molecule type" value="Genomic_DNA"/>
</dbReference>
<dbReference type="AlphaFoldDB" id="A0A2K3LTX8"/>
<accession>A0A2K3LTX8</accession>
<evidence type="ECO:0000313" key="2">
    <source>
        <dbReference type="Proteomes" id="UP000236291"/>
    </source>
</evidence>
<dbReference type="Proteomes" id="UP000236291">
    <property type="component" value="Unassembled WGS sequence"/>
</dbReference>
<proteinExistence type="predicted"/>
<comment type="caution">
    <text evidence="1">The sequence shown here is derived from an EMBL/GenBank/DDBJ whole genome shotgun (WGS) entry which is preliminary data.</text>
</comment>
<reference evidence="1 2" key="1">
    <citation type="journal article" date="2014" name="Am. J. Bot.">
        <title>Genome assembly and annotation for red clover (Trifolium pratense; Fabaceae).</title>
        <authorList>
            <person name="Istvanek J."/>
            <person name="Jaros M."/>
            <person name="Krenek A."/>
            <person name="Repkova J."/>
        </authorList>
    </citation>
    <scope>NUCLEOTIDE SEQUENCE [LARGE SCALE GENOMIC DNA]</scope>
    <source>
        <strain evidence="2">cv. Tatra</strain>
        <tissue evidence="1">Young leaves</tissue>
    </source>
</reference>
<organism evidence="1 2">
    <name type="scientific">Trifolium pratense</name>
    <name type="common">Red clover</name>
    <dbReference type="NCBI Taxonomy" id="57577"/>
    <lineage>
        <taxon>Eukaryota</taxon>
        <taxon>Viridiplantae</taxon>
        <taxon>Streptophyta</taxon>
        <taxon>Embryophyta</taxon>
        <taxon>Tracheophyta</taxon>
        <taxon>Spermatophyta</taxon>
        <taxon>Magnoliopsida</taxon>
        <taxon>eudicotyledons</taxon>
        <taxon>Gunneridae</taxon>
        <taxon>Pentapetalae</taxon>
        <taxon>rosids</taxon>
        <taxon>fabids</taxon>
        <taxon>Fabales</taxon>
        <taxon>Fabaceae</taxon>
        <taxon>Papilionoideae</taxon>
        <taxon>50 kb inversion clade</taxon>
        <taxon>NPAAA clade</taxon>
        <taxon>Hologalegina</taxon>
        <taxon>IRL clade</taxon>
        <taxon>Trifolieae</taxon>
        <taxon>Trifolium</taxon>
    </lineage>
</organism>
<reference evidence="1 2" key="2">
    <citation type="journal article" date="2017" name="Front. Plant Sci.">
        <title>Gene Classification and Mining of Molecular Markers Useful in Red Clover (Trifolium pratense) Breeding.</title>
        <authorList>
            <person name="Istvanek J."/>
            <person name="Dluhosova J."/>
            <person name="Dluhos P."/>
            <person name="Patkova L."/>
            <person name="Nedelnik J."/>
            <person name="Repkova J."/>
        </authorList>
    </citation>
    <scope>NUCLEOTIDE SEQUENCE [LARGE SCALE GENOMIC DNA]</scope>
    <source>
        <strain evidence="2">cv. Tatra</strain>
        <tissue evidence="1">Young leaves</tissue>
    </source>
</reference>
<name>A0A2K3LTX8_TRIPR</name>